<keyword evidence="2 5" id="KW-0812">Transmembrane</keyword>
<protein>
    <recommendedName>
        <fullName evidence="6">G-protein coupled receptors family 1 profile domain-containing protein</fullName>
    </recommendedName>
</protein>
<keyword evidence="3 5" id="KW-1133">Transmembrane helix</keyword>
<feature type="domain" description="G-protein coupled receptors family 1 profile" evidence="6">
    <location>
        <begin position="26"/>
        <end position="281"/>
    </location>
</feature>
<evidence type="ECO:0000256" key="1">
    <source>
        <dbReference type="ARBA" id="ARBA00004370"/>
    </source>
</evidence>
<evidence type="ECO:0000313" key="7">
    <source>
        <dbReference type="EMBL" id="EYC11432.1"/>
    </source>
</evidence>
<comment type="subcellular location">
    <subcellularLocation>
        <location evidence="1">Membrane</location>
    </subcellularLocation>
</comment>
<evidence type="ECO:0000313" key="8">
    <source>
        <dbReference type="Proteomes" id="UP000024635"/>
    </source>
</evidence>
<proteinExistence type="predicted"/>
<feature type="transmembrane region" description="Helical" evidence="5">
    <location>
        <begin position="20"/>
        <end position="37"/>
    </location>
</feature>
<dbReference type="SMART" id="SM01381">
    <property type="entry name" value="7TM_GPCR_Srsx"/>
    <property type="match status" value="1"/>
</dbReference>
<dbReference type="GO" id="GO:0016020">
    <property type="term" value="C:membrane"/>
    <property type="evidence" value="ECO:0007669"/>
    <property type="project" value="UniProtKB-SubCell"/>
</dbReference>
<feature type="transmembrane region" description="Helical" evidence="5">
    <location>
        <begin position="225"/>
        <end position="245"/>
    </location>
</feature>
<feature type="transmembrane region" description="Helical" evidence="5">
    <location>
        <begin position="46"/>
        <end position="72"/>
    </location>
</feature>
<organism evidence="7 8">
    <name type="scientific">Ancylostoma ceylanicum</name>
    <dbReference type="NCBI Taxonomy" id="53326"/>
    <lineage>
        <taxon>Eukaryota</taxon>
        <taxon>Metazoa</taxon>
        <taxon>Ecdysozoa</taxon>
        <taxon>Nematoda</taxon>
        <taxon>Chromadorea</taxon>
        <taxon>Rhabditida</taxon>
        <taxon>Rhabditina</taxon>
        <taxon>Rhabditomorpha</taxon>
        <taxon>Strongyloidea</taxon>
        <taxon>Ancylostomatidae</taxon>
        <taxon>Ancylostomatinae</taxon>
        <taxon>Ancylostoma</taxon>
    </lineage>
</organism>
<keyword evidence="8" id="KW-1185">Reference proteome</keyword>
<sequence length="314" mass="35860">MDRNRLSAIVTNMYIFSGEGLLILVINVPLVLVILILQRLRERKEFLFIAGLAVGDLIYTVGYMSVSIRRIIEFEQDNDNMTATRGDCVSDISNMIFHVGTGIVGEMTLFTALDRLIATLYPIWHFKQQLQYPVIMCMIPIFISVVIMAINYHFVMQYSSTEVVSAMCFDSSYPPFRPIFAAHRWGCIILSAFIYVIVSILLYKKFANHPGKGRPSQLNKQQRKNVMHATVTMGLSTLNAVLLMLIPDVLLYFRIFATTSSTYLILYSLILNKIMVNFILFLVRHREFRRVFVGLLSSKKRVAGLQTGWSSTNK</sequence>
<dbReference type="EMBL" id="JARK01001386">
    <property type="protein sequence ID" value="EYC11432.1"/>
    <property type="molecule type" value="Genomic_DNA"/>
</dbReference>
<evidence type="ECO:0000256" key="5">
    <source>
        <dbReference type="SAM" id="Phobius"/>
    </source>
</evidence>
<reference evidence="8" key="1">
    <citation type="journal article" date="2015" name="Nat. Genet.">
        <title>The genome and transcriptome of the zoonotic hookworm Ancylostoma ceylanicum identify infection-specific gene families.</title>
        <authorList>
            <person name="Schwarz E.M."/>
            <person name="Hu Y."/>
            <person name="Antoshechkin I."/>
            <person name="Miller M.M."/>
            <person name="Sternberg P.W."/>
            <person name="Aroian R.V."/>
        </authorList>
    </citation>
    <scope>NUCLEOTIDE SEQUENCE</scope>
    <source>
        <strain evidence="8">HY135</strain>
    </source>
</reference>
<dbReference type="InterPro" id="IPR017452">
    <property type="entry name" value="GPCR_Rhodpsn_7TM"/>
</dbReference>
<dbReference type="InterPro" id="IPR047130">
    <property type="entry name" value="7TM_GPCR_Srsx_nematod"/>
</dbReference>
<dbReference type="Gene3D" id="1.20.1070.10">
    <property type="entry name" value="Rhodopsin 7-helix transmembrane proteins"/>
    <property type="match status" value="1"/>
</dbReference>
<dbReference type="PROSITE" id="PS50262">
    <property type="entry name" value="G_PROTEIN_RECEP_F1_2"/>
    <property type="match status" value="1"/>
</dbReference>
<evidence type="ECO:0000256" key="2">
    <source>
        <dbReference type="ARBA" id="ARBA00022692"/>
    </source>
</evidence>
<keyword evidence="4 5" id="KW-0472">Membrane</keyword>
<accession>A0A016U9A3</accession>
<evidence type="ECO:0000256" key="4">
    <source>
        <dbReference type="ARBA" id="ARBA00023136"/>
    </source>
</evidence>
<evidence type="ECO:0000259" key="6">
    <source>
        <dbReference type="PROSITE" id="PS50262"/>
    </source>
</evidence>
<dbReference type="AlphaFoldDB" id="A0A016U9A3"/>
<dbReference type="InterPro" id="IPR000276">
    <property type="entry name" value="GPCR_Rhodpsn"/>
</dbReference>
<feature type="transmembrane region" description="Helical" evidence="5">
    <location>
        <begin position="182"/>
        <end position="204"/>
    </location>
</feature>
<dbReference type="GO" id="GO:0004930">
    <property type="term" value="F:G protein-coupled receptor activity"/>
    <property type="evidence" value="ECO:0007669"/>
    <property type="project" value="InterPro"/>
</dbReference>
<feature type="transmembrane region" description="Helical" evidence="5">
    <location>
        <begin position="265"/>
        <end position="283"/>
    </location>
</feature>
<dbReference type="PANTHER" id="PTHR23360">
    <property type="entry name" value="G-PROTEIN COUPLED RECEPTORS FAMILY 1 PROFILE DOMAIN-CONTAINING PROTEIN-RELATED"/>
    <property type="match status" value="1"/>
</dbReference>
<dbReference type="OrthoDB" id="5813285at2759"/>
<gene>
    <name evidence="7" type="primary">Acey_s0050.g1910</name>
    <name evidence="7" type="ORF">Y032_0050g1910</name>
</gene>
<dbReference type="PANTHER" id="PTHR23360:SF26">
    <property type="entry name" value="G-PROTEIN COUPLED RECEPTORS FAMILY 1 PROFILE DOMAIN-CONTAINING PROTEIN"/>
    <property type="match status" value="1"/>
</dbReference>
<feature type="transmembrane region" description="Helical" evidence="5">
    <location>
        <begin position="134"/>
        <end position="155"/>
    </location>
</feature>
<dbReference type="Proteomes" id="UP000024635">
    <property type="component" value="Unassembled WGS sequence"/>
</dbReference>
<feature type="transmembrane region" description="Helical" evidence="5">
    <location>
        <begin position="92"/>
        <end position="113"/>
    </location>
</feature>
<dbReference type="SUPFAM" id="SSF81321">
    <property type="entry name" value="Family A G protein-coupled receptor-like"/>
    <property type="match status" value="1"/>
</dbReference>
<name>A0A016U9A3_9BILA</name>
<evidence type="ECO:0000256" key="3">
    <source>
        <dbReference type="ARBA" id="ARBA00022989"/>
    </source>
</evidence>
<comment type="caution">
    <text evidence="7">The sequence shown here is derived from an EMBL/GenBank/DDBJ whole genome shotgun (WGS) entry which is preliminary data.</text>
</comment>